<reference evidence="3" key="1">
    <citation type="journal article" date="2019" name="Int. J. Syst. Evol. Microbiol.">
        <title>The Global Catalogue of Microorganisms (GCM) 10K type strain sequencing project: providing services to taxonomists for standard genome sequencing and annotation.</title>
        <authorList>
            <consortium name="The Broad Institute Genomics Platform"/>
            <consortium name="The Broad Institute Genome Sequencing Center for Infectious Disease"/>
            <person name="Wu L."/>
            <person name="Ma J."/>
        </authorList>
    </citation>
    <scope>NUCLEOTIDE SEQUENCE [LARGE SCALE GENOMIC DNA]</scope>
    <source>
        <strain evidence="3">KCTC 42087</strain>
    </source>
</reference>
<evidence type="ECO:0000313" key="2">
    <source>
        <dbReference type="EMBL" id="MFC5744785.1"/>
    </source>
</evidence>
<comment type="caution">
    <text evidence="2">The sequence shown here is derived from an EMBL/GenBank/DDBJ whole genome shotgun (WGS) entry which is preliminary data.</text>
</comment>
<dbReference type="Proteomes" id="UP001596074">
    <property type="component" value="Unassembled WGS sequence"/>
</dbReference>
<organism evidence="2 3">
    <name type="scientific">Actinomadura rugatobispora</name>
    <dbReference type="NCBI Taxonomy" id="1994"/>
    <lineage>
        <taxon>Bacteria</taxon>
        <taxon>Bacillati</taxon>
        <taxon>Actinomycetota</taxon>
        <taxon>Actinomycetes</taxon>
        <taxon>Streptosporangiales</taxon>
        <taxon>Thermomonosporaceae</taxon>
        <taxon>Actinomadura</taxon>
    </lineage>
</organism>
<evidence type="ECO:0000256" key="1">
    <source>
        <dbReference type="SAM" id="MobiDB-lite"/>
    </source>
</evidence>
<evidence type="ECO:0000313" key="3">
    <source>
        <dbReference type="Proteomes" id="UP001596074"/>
    </source>
</evidence>
<protein>
    <submittedName>
        <fullName evidence="2">Uncharacterized protein</fullName>
    </submittedName>
</protein>
<dbReference type="EMBL" id="JBHSON010000004">
    <property type="protein sequence ID" value="MFC5744785.1"/>
    <property type="molecule type" value="Genomic_DNA"/>
</dbReference>
<sequence length="92" mass="10007">MTATDRPGPPPSSHGDGQGAPWDITGNEAPLTTADITAILQTAYPPRAGHIRWTRAEQLIRDHTTPQSRAAILAWADRQRVPVQDALFEEVA</sequence>
<accession>A0ABW0ZVF3</accession>
<proteinExistence type="predicted"/>
<dbReference type="RefSeq" id="WP_378280253.1">
    <property type="nucleotide sequence ID" value="NZ_JBHSON010000004.1"/>
</dbReference>
<name>A0ABW0ZVF3_9ACTN</name>
<gene>
    <name evidence="2" type="ORF">ACFPZN_04070</name>
</gene>
<keyword evidence="3" id="KW-1185">Reference proteome</keyword>
<feature type="region of interest" description="Disordered" evidence="1">
    <location>
        <begin position="1"/>
        <end position="28"/>
    </location>
</feature>